<dbReference type="InterPro" id="IPR050228">
    <property type="entry name" value="Carboxylesterase_BioH"/>
</dbReference>
<gene>
    <name evidence="2" type="ORF">C7S18_15035</name>
</gene>
<dbReference type="InterPro" id="IPR000073">
    <property type="entry name" value="AB_hydrolase_1"/>
</dbReference>
<evidence type="ECO:0000259" key="1">
    <source>
        <dbReference type="Pfam" id="PF00561"/>
    </source>
</evidence>
<dbReference type="KEGG" id="xba:C7S18_15035"/>
<dbReference type="SUPFAM" id="SSF53474">
    <property type="entry name" value="alpha/beta-Hydrolases"/>
    <property type="match status" value="1"/>
</dbReference>
<reference evidence="2 3" key="2">
    <citation type="submission" date="2018-03" db="EMBL/GenBank/DDBJ databases">
        <authorList>
            <person name="Keele B.F."/>
        </authorList>
    </citation>
    <scope>NUCLEOTIDE SEQUENCE [LARGE SCALE GENOMIC DNA]</scope>
    <source>
        <strain evidence="2 3">D13</strain>
    </source>
</reference>
<dbReference type="Pfam" id="PF00561">
    <property type="entry name" value="Abhydrolase_1"/>
    <property type="match status" value="1"/>
</dbReference>
<reference evidence="2 3" key="1">
    <citation type="submission" date="2018-03" db="EMBL/GenBank/DDBJ databases">
        <title>Ahniella affigens gen. nov., sp. nov., a gammaproteobacterium isolated from sandy soil near a stream.</title>
        <authorList>
            <person name="Ko Y."/>
            <person name="Kim J.-H."/>
        </authorList>
    </citation>
    <scope>NUCLEOTIDE SEQUENCE [LARGE SCALE GENOMIC DNA]</scope>
    <source>
        <strain evidence="2 3">D13</strain>
    </source>
</reference>
<dbReference type="PANTHER" id="PTHR43194">
    <property type="entry name" value="HYDROLASE ALPHA/BETA FOLD FAMILY"/>
    <property type="match status" value="1"/>
</dbReference>
<keyword evidence="3" id="KW-1185">Reference proteome</keyword>
<organism evidence="2 3">
    <name type="scientific">Ahniella affigens</name>
    <dbReference type="NCBI Taxonomy" id="2021234"/>
    <lineage>
        <taxon>Bacteria</taxon>
        <taxon>Pseudomonadati</taxon>
        <taxon>Pseudomonadota</taxon>
        <taxon>Gammaproteobacteria</taxon>
        <taxon>Lysobacterales</taxon>
        <taxon>Rhodanobacteraceae</taxon>
        <taxon>Ahniella</taxon>
    </lineage>
</organism>
<dbReference type="GO" id="GO:0016787">
    <property type="term" value="F:hydrolase activity"/>
    <property type="evidence" value="ECO:0007669"/>
    <property type="project" value="UniProtKB-KW"/>
</dbReference>
<name>A0A2P1PUC7_9GAMM</name>
<dbReference type="Gene3D" id="3.40.50.1820">
    <property type="entry name" value="alpha/beta hydrolase"/>
    <property type="match status" value="1"/>
</dbReference>
<dbReference type="AlphaFoldDB" id="A0A2P1PUC7"/>
<keyword evidence="2" id="KW-0378">Hydrolase</keyword>
<dbReference type="Proteomes" id="UP000241074">
    <property type="component" value="Chromosome"/>
</dbReference>
<dbReference type="RefSeq" id="WP_106892343.1">
    <property type="nucleotide sequence ID" value="NZ_CP027860.1"/>
</dbReference>
<accession>A0A2P1PUC7</accession>
<dbReference type="EMBL" id="CP027860">
    <property type="protein sequence ID" value="AVP98422.1"/>
    <property type="molecule type" value="Genomic_DNA"/>
</dbReference>
<evidence type="ECO:0000313" key="3">
    <source>
        <dbReference type="Proteomes" id="UP000241074"/>
    </source>
</evidence>
<dbReference type="InterPro" id="IPR029058">
    <property type="entry name" value="AB_hydrolase_fold"/>
</dbReference>
<dbReference type="OrthoDB" id="5380819at2"/>
<proteinExistence type="predicted"/>
<evidence type="ECO:0000313" key="2">
    <source>
        <dbReference type="EMBL" id="AVP98422.1"/>
    </source>
</evidence>
<feature type="domain" description="AB hydrolase-1" evidence="1">
    <location>
        <begin position="38"/>
        <end position="271"/>
    </location>
</feature>
<sequence length="290" mass="31822">MVALSAIAERSNLPSAWSLKTADGADLHADHWPGGKRPLLFTHGLGQSRMSWTTAASAMAEAGHTALALDWRGHGRSHWNPSETPYSIEQLIHDAEAFAAAQAEPPIWIGASMGGLAGIAVAARHPGLLKALVLVDVTPRWEVAGVQRILGFMRAFPDGFATLEAAQDAVQQYLPHRAQKSEPERLAKMLVPMRNGRLRWHWDPRLLDDLGASGEREMHLLLEAARTLSLPVLLISGSKSDVVSDHTITEFLELVPHAEHRVVRDATHMVVGDDNQTFTEHLTDFLDRHA</sequence>
<dbReference type="PANTHER" id="PTHR43194:SF2">
    <property type="entry name" value="PEROXISOMAL MEMBRANE PROTEIN LPX1"/>
    <property type="match status" value="1"/>
</dbReference>
<protein>
    <submittedName>
        <fullName evidence="2">Alpha/beta hydrolase</fullName>
    </submittedName>
</protein>